<dbReference type="PROSITE" id="PS51318">
    <property type="entry name" value="TAT"/>
    <property type="match status" value="1"/>
</dbReference>
<dbReference type="CDD" id="cd13654">
    <property type="entry name" value="PBP2_phosphate_like_2"/>
    <property type="match status" value="1"/>
</dbReference>
<dbReference type="InterPro" id="IPR050811">
    <property type="entry name" value="Phosphate_ABC_transporter"/>
</dbReference>
<feature type="domain" description="PBP" evidence="4">
    <location>
        <begin position="54"/>
        <end position="306"/>
    </location>
</feature>
<proteinExistence type="predicted"/>
<dbReference type="AlphaFoldDB" id="A0AA41KBY3"/>
<dbReference type="PANTHER" id="PTHR30570:SF1">
    <property type="entry name" value="PHOSPHATE-BINDING PROTEIN PSTS"/>
    <property type="match status" value="1"/>
</dbReference>
<dbReference type="SUPFAM" id="SSF53850">
    <property type="entry name" value="Periplasmic binding protein-like II"/>
    <property type="match status" value="1"/>
</dbReference>
<dbReference type="Proteomes" id="UP001166304">
    <property type="component" value="Unassembled WGS sequence"/>
</dbReference>
<accession>A0AA41KBY3</accession>
<feature type="compositionally biased region" description="Gly residues" evidence="3">
    <location>
        <begin position="36"/>
        <end position="48"/>
    </location>
</feature>
<evidence type="ECO:0000313" key="5">
    <source>
        <dbReference type="EMBL" id="MBV0901765.1"/>
    </source>
</evidence>
<keyword evidence="1" id="KW-0813">Transport</keyword>
<dbReference type="Pfam" id="PF12849">
    <property type="entry name" value="PBP_like_2"/>
    <property type="match status" value="1"/>
</dbReference>
<dbReference type="NCBIfam" id="TIGR02136">
    <property type="entry name" value="ptsS_2"/>
    <property type="match status" value="1"/>
</dbReference>
<dbReference type="GO" id="GO:0042301">
    <property type="term" value="F:phosphate ion binding"/>
    <property type="evidence" value="ECO:0007669"/>
    <property type="project" value="InterPro"/>
</dbReference>
<reference evidence="5" key="1">
    <citation type="submission" date="2021-06" db="EMBL/GenBank/DDBJ databases">
        <title>New haloarchaea isolates fom saline soil.</title>
        <authorList>
            <person name="Duran-Viseras A."/>
            <person name="Sanchez-Porro C.S."/>
            <person name="Ventosa A."/>
        </authorList>
    </citation>
    <scope>NUCLEOTIDE SEQUENCE</scope>
    <source>
        <strain evidence="5">JCM 18369</strain>
    </source>
</reference>
<gene>
    <name evidence="5" type="ORF">KTS37_08180</name>
</gene>
<evidence type="ECO:0000256" key="3">
    <source>
        <dbReference type="SAM" id="MobiDB-lite"/>
    </source>
</evidence>
<feature type="region of interest" description="Disordered" evidence="3">
    <location>
        <begin position="31"/>
        <end position="62"/>
    </location>
</feature>
<dbReference type="EMBL" id="JAHQXE010000002">
    <property type="protein sequence ID" value="MBV0901765.1"/>
    <property type="molecule type" value="Genomic_DNA"/>
</dbReference>
<evidence type="ECO:0000256" key="2">
    <source>
        <dbReference type="ARBA" id="ARBA00022729"/>
    </source>
</evidence>
<evidence type="ECO:0000259" key="4">
    <source>
        <dbReference type="Pfam" id="PF12849"/>
    </source>
</evidence>
<dbReference type="InterPro" id="IPR024370">
    <property type="entry name" value="PBP_domain"/>
</dbReference>
<name>A0AA41KBY3_9EURY</name>
<evidence type="ECO:0000313" key="6">
    <source>
        <dbReference type="Proteomes" id="UP001166304"/>
    </source>
</evidence>
<keyword evidence="2" id="KW-0732">Signal</keyword>
<keyword evidence="6" id="KW-1185">Reference proteome</keyword>
<dbReference type="Gene3D" id="3.40.190.10">
    <property type="entry name" value="Periplasmic binding protein-like II"/>
    <property type="match status" value="2"/>
</dbReference>
<dbReference type="PANTHER" id="PTHR30570">
    <property type="entry name" value="PERIPLASMIC PHOSPHATE BINDING COMPONENT OF PHOSPHATE ABC TRANSPORTER"/>
    <property type="match status" value="1"/>
</dbReference>
<protein>
    <submittedName>
        <fullName evidence="5">PstS family phosphate ABC transporter substrate-binding protein</fullName>
    </submittedName>
</protein>
<dbReference type="InterPro" id="IPR006311">
    <property type="entry name" value="TAT_signal"/>
</dbReference>
<dbReference type="RefSeq" id="WP_162412960.1">
    <property type="nucleotide sequence ID" value="NZ_JAHQXE010000002.1"/>
</dbReference>
<sequence length="344" mass="36573">MTDSPSGGLSRRRFLTSSGALGALALAGCTEQSSGSGSGSGSGTGTSAGGSTDSAGGQLSGEITLTGSSTVYPLATAIGNEFQKEHDQVDISLSPTGSGGGFSNHFCVGNSDFNNASRPITQSEQDLCSENGVEYHEINVATDALTVIVNTENDWVDCMTPDQLRQIWRADGASTWADVNADWPDEPIKRFGAADTSGTFDYFNEAILGEEANHTGNYEATEKDNLILQGVQQDQYGIGYFGFAYYQGNQSAVKALGIDNGNGCVKPSIESAKAGEYKPLSRPLFTYPRKEALAEEHIAEFARFYVEQSANADLVSEQIGFVPKTEETMQSELEALNQVISEVQ</sequence>
<evidence type="ECO:0000256" key="1">
    <source>
        <dbReference type="ARBA" id="ARBA00022448"/>
    </source>
</evidence>
<dbReference type="InterPro" id="IPR011862">
    <property type="entry name" value="Phos-bd"/>
</dbReference>
<organism evidence="5 6">
    <name type="scientific">Haloarcula salina</name>
    <dbReference type="NCBI Taxonomy" id="1429914"/>
    <lineage>
        <taxon>Archaea</taxon>
        <taxon>Methanobacteriati</taxon>
        <taxon>Methanobacteriota</taxon>
        <taxon>Stenosarchaea group</taxon>
        <taxon>Halobacteria</taxon>
        <taxon>Halobacteriales</taxon>
        <taxon>Haloarculaceae</taxon>
        <taxon>Haloarcula</taxon>
    </lineage>
</organism>
<comment type="caution">
    <text evidence="5">The sequence shown here is derived from an EMBL/GenBank/DDBJ whole genome shotgun (WGS) entry which is preliminary data.</text>
</comment>